<evidence type="ECO:0008006" key="3">
    <source>
        <dbReference type="Google" id="ProtNLM"/>
    </source>
</evidence>
<comment type="caution">
    <text evidence="1">The sequence shown here is derived from an EMBL/GenBank/DDBJ whole genome shotgun (WGS) entry which is preliminary data.</text>
</comment>
<accession>A0ABS0TYX5</accession>
<protein>
    <recommendedName>
        <fullName evidence="3">DUF4132 domain-containing protein</fullName>
    </recommendedName>
</protein>
<proteinExistence type="predicted"/>
<organism evidence="1 2">
    <name type="scientific">Serratia proteamaculans</name>
    <dbReference type="NCBI Taxonomy" id="28151"/>
    <lineage>
        <taxon>Bacteria</taxon>
        <taxon>Pseudomonadati</taxon>
        <taxon>Pseudomonadota</taxon>
        <taxon>Gammaproteobacteria</taxon>
        <taxon>Enterobacterales</taxon>
        <taxon>Yersiniaceae</taxon>
        <taxon>Serratia</taxon>
    </lineage>
</organism>
<dbReference type="EMBL" id="JAEHSL010000044">
    <property type="protein sequence ID" value="MBI6183580.1"/>
    <property type="molecule type" value="Genomic_DNA"/>
</dbReference>
<evidence type="ECO:0000313" key="2">
    <source>
        <dbReference type="Proteomes" id="UP000639004"/>
    </source>
</evidence>
<evidence type="ECO:0000313" key="1">
    <source>
        <dbReference type="EMBL" id="MBI6183580.1"/>
    </source>
</evidence>
<dbReference type="RefSeq" id="WP_198642691.1">
    <property type="nucleotide sequence ID" value="NZ_JAEHSL010000044.1"/>
</dbReference>
<name>A0ABS0TYX5_SERPR</name>
<keyword evidence="2" id="KW-1185">Reference proteome</keyword>
<dbReference type="Proteomes" id="UP000639004">
    <property type="component" value="Unassembled WGS sequence"/>
</dbReference>
<reference evidence="1 2" key="1">
    <citation type="submission" date="2020-12" db="EMBL/GenBank/DDBJ databases">
        <title>Enhanced detection system for hospital associated transmission using whole genome sequencing surveillance.</title>
        <authorList>
            <person name="Harrison L.H."/>
            <person name="Van Tyne D."/>
            <person name="Marsh J.W."/>
            <person name="Griffith M.P."/>
            <person name="Snyder D.J."/>
            <person name="Cooper V.S."/>
            <person name="Mustapha M."/>
        </authorList>
    </citation>
    <scope>NUCLEOTIDE SEQUENCE [LARGE SCALE GENOMIC DNA]</scope>
    <source>
        <strain evidence="1 2">SER00238</strain>
    </source>
</reference>
<sequence>MAGIEEVALLEGMWAPLDVRRELRQMFKRWLPSTSHLCQSFGQGEKIDEIRLLDFCQHYRLEYFGAVKDIAKIWDESKERIADEGPTFSNLIRLGWIVFDGGRWVMQSSPPGTLSHITYPTPSTKSFLNDLSKIKLVPKTLNLTQGAQTLAAQILDEHWLERYIPTNNPDWLAGRLWERLCAQLKFKENCNDAFQDSTSNQDEIHDSLGLREEVDRAFLEWSAWCQVLGVYVHWDTGWRESEARYCREAANRILERQTLWGSWENDIPSYIKVLEKTFAIPKDQLRFAGVPRVLPPSTLVGKADWFAGIDVEHIMMERLFKGQNGSIGVAFSLLCSELEKVDIGPHISSSATAFMSFIADYPMALQHFLLRTSTVPELLIDMLMHPRVACLGTKLAIEWWPKSGRNSDRNLNREAQMKAFAVQDSLSLLAYHINSNSLDLEEFSALITWCYSNNTGRGRALADSRRVVGRQLLGMAAKKREGLQTSLLQYLVSQISYKNNVPRARFAGVLDGINCLSNALNVDTLPVVALYTKFARDLNLDWTDTSDLSSELAAQMVKTAFSQSIADRDAFLIPFDSAQLMRVATDDERPSLHSSIAKTLREHVRLLARAVAGWPEESIPPELFNSLKLLISRTVIEHAEKGRVGALTDRYSPSNFLAREDGSPARDLAAAWRKFDSHYQEDMLQVFTQSDDPVFLSELCQHLPAVGKSKIQSRLRQLGPGEASTFWTWSELQHRIESLLFAGEYALAREHLNDVGQDLDRAPSQYRLGLFSLELQLLMKERMWAAIDTTAIPVTLDEFTTRQAQNQLDFYRATSQLLRPNGNLTGALAVLRRLAAIPGSASAYKENIFAVAIQQLLGPTLHPLTGDNISTGESLLAEINAVVSVNEELASSSLLANRALLMLALQRPEEAVESVVNHRREMRSANIEHIVVLAKYEMGHRDEAMAILDAAITEFGDDDQLVALRNNLQTGHFPVSIASASVDVDLISSIRAALQQLSELPPSLVGNILGPTGRGVRGYLIRQVSRAVASLQHMAAMLRDRKNTEDEAKFEDDLNSAVREVLGASLSVAKWDVADQSLGGSTSNGNPGERDAVIRVSGQEIAIYEALVCSGLERTNIKKHFDKLLSYGICETYFHVTYSYAKEIKPLLDYIGCMLEYEASADLIYLRCESLGPPDYETCGYVATYRIDHREVSVVFLIVDLALRF</sequence>
<gene>
    <name evidence="1" type="ORF">JEQ07_24680</name>
</gene>